<dbReference type="AlphaFoldDB" id="A0A318EIJ3"/>
<comment type="caution">
    <text evidence="1">The sequence shown here is derived from an EMBL/GenBank/DDBJ whole genome shotgun (WGS) entry which is preliminary data.</text>
</comment>
<dbReference type="SUPFAM" id="SSF53474">
    <property type="entry name" value="alpha/beta-Hydrolases"/>
    <property type="match status" value="1"/>
</dbReference>
<dbReference type="InterPro" id="IPR050261">
    <property type="entry name" value="FrsA_esterase"/>
</dbReference>
<protein>
    <submittedName>
        <fullName evidence="1">Alpha/beta hydrolase family protein</fullName>
    </submittedName>
</protein>
<reference evidence="1 2" key="1">
    <citation type="submission" date="2018-05" db="EMBL/GenBank/DDBJ databases">
        <title>Genomic Encyclopedia of Type Strains, Phase IV (KMG-IV): sequencing the most valuable type-strain genomes for metagenomic binning, comparative biology and taxonomic classification.</title>
        <authorList>
            <person name="Goeker M."/>
        </authorList>
    </citation>
    <scope>NUCLEOTIDE SEQUENCE [LARGE SCALE GENOMIC DNA]</scope>
    <source>
        <strain evidence="1 2">DSM 28816</strain>
    </source>
</reference>
<dbReference type="EMBL" id="QICS01000011">
    <property type="protein sequence ID" value="PXV86842.1"/>
    <property type="molecule type" value="Genomic_DNA"/>
</dbReference>
<evidence type="ECO:0000313" key="2">
    <source>
        <dbReference type="Proteomes" id="UP000247523"/>
    </source>
</evidence>
<organism evidence="1 2">
    <name type="scientific">Lachnotalea glycerini</name>
    <dbReference type="NCBI Taxonomy" id="1763509"/>
    <lineage>
        <taxon>Bacteria</taxon>
        <taxon>Bacillati</taxon>
        <taxon>Bacillota</taxon>
        <taxon>Clostridia</taxon>
        <taxon>Lachnospirales</taxon>
        <taxon>Lachnospiraceae</taxon>
        <taxon>Lachnotalea</taxon>
    </lineage>
</organism>
<proteinExistence type="predicted"/>
<dbReference type="RefSeq" id="WP_110291669.1">
    <property type="nucleotide sequence ID" value="NZ_QICS01000011.1"/>
</dbReference>
<dbReference type="Gene3D" id="3.40.50.1820">
    <property type="entry name" value="alpha/beta hydrolase"/>
    <property type="match status" value="1"/>
</dbReference>
<evidence type="ECO:0000313" key="1">
    <source>
        <dbReference type="EMBL" id="PXV86842.1"/>
    </source>
</evidence>
<name>A0A318EIJ3_9FIRM</name>
<gene>
    <name evidence="1" type="ORF">C8E03_11142</name>
</gene>
<accession>A0A318EIJ3</accession>
<dbReference type="Proteomes" id="UP000247523">
    <property type="component" value="Unassembled WGS sequence"/>
</dbReference>
<sequence>MESKNQTTNKKKYYTCKEHFDKRFDKGRKNRFMAETKEEYFIWRENTRKLLKDLIGLDKMEACEPEAQTLEITLLEDGMLREKVVIQVEPDVYMPVYVLIPPKIREDEIQCYLALPGHMGAGKYSVAGCYDIPAAAKQIKIFHYDYGMQLARLGYVVLCPDIRGFGERREEALQSEEEYSFINGSCFHLAHMAEPLGQTVIGMNVWDMMRLLDYVKERGEWTQKGVGCIGFSGGGMLSLWLTALEDRIETAFISGYLYGYKDSLLGMNGNCSCNYVPHLWEHVDMGDIAALMAPKPVLIQSCREDHLNGSRGLVNVYEQLKIMSKAYMIFGKEEKILHDIREGGHCFHSEALGKFLGIDKCRNKCV</sequence>
<keyword evidence="1" id="KW-0378">Hydrolase</keyword>
<dbReference type="PANTHER" id="PTHR22946:SF8">
    <property type="entry name" value="ACETYL XYLAN ESTERASE DOMAIN-CONTAINING PROTEIN"/>
    <property type="match status" value="1"/>
</dbReference>
<dbReference type="PANTHER" id="PTHR22946">
    <property type="entry name" value="DIENELACTONE HYDROLASE DOMAIN-CONTAINING PROTEIN-RELATED"/>
    <property type="match status" value="1"/>
</dbReference>
<dbReference type="Pfam" id="PF12715">
    <property type="entry name" value="Abhydrolase_7"/>
    <property type="match status" value="1"/>
</dbReference>
<dbReference type="InterPro" id="IPR025890">
    <property type="entry name" value="Abhydrolase_bac"/>
</dbReference>
<dbReference type="GO" id="GO:0016787">
    <property type="term" value="F:hydrolase activity"/>
    <property type="evidence" value="ECO:0007669"/>
    <property type="project" value="UniProtKB-KW"/>
</dbReference>
<dbReference type="InterPro" id="IPR029058">
    <property type="entry name" value="AB_hydrolase_fold"/>
</dbReference>